<gene>
    <name evidence="2" type="ORF">R3P38DRAFT_3231257</name>
</gene>
<evidence type="ECO:0000256" key="1">
    <source>
        <dbReference type="SAM" id="SignalP"/>
    </source>
</evidence>
<accession>A0AAV9ZKY7</accession>
<keyword evidence="1" id="KW-0732">Signal</keyword>
<dbReference type="SUPFAM" id="SSF53474">
    <property type="entry name" value="alpha/beta-Hydrolases"/>
    <property type="match status" value="1"/>
</dbReference>
<comment type="caution">
    <text evidence="2">The sequence shown here is derived from an EMBL/GenBank/DDBJ whole genome shotgun (WGS) entry which is preliminary data.</text>
</comment>
<evidence type="ECO:0000313" key="2">
    <source>
        <dbReference type="EMBL" id="KAK6984868.1"/>
    </source>
</evidence>
<organism evidence="2 3">
    <name type="scientific">Favolaschia claudopus</name>
    <dbReference type="NCBI Taxonomy" id="2862362"/>
    <lineage>
        <taxon>Eukaryota</taxon>
        <taxon>Fungi</taxon>
        <taxon>Dikarya</taxon>
        <taxon>Basidiomycota</taxon>
        <taxon>Agaricomycotina</taxon>
        <taxon>Agaricomycetes</taxon>
        <taxon>Agaricomycetidae</taxon>
        <taxon>Agaricales</taxon>
        <taxon>Marasmiineae</taxon>
        <taxon>Mycenaceae</taxon>
        <taxon>Favolaschia</taxon>
    </lineage>
</organism>
<sequence>MAPIALLFLLLLSRLLISSLALPTARPLSGYSLQEVLGGFPPIVDYEISDELYGKFVNYTKYSSAAYNVKWDPLPHFHCERPLGNTLVENVRYSCSQLLSANQFNQLSGVGFVARDDASSEIVVAFRGSATPWDIFSLSQTDAISICSYLTRYSLLLTAP</sequence>
<keyword evidence="3" id="KW-1185">Reference proteome</keyword>
<feature type="signal peptide" evidence="1">
    <location>
        <begin position="1"/>
        <end position="21"/>
    </location>
</feature>
<dbReference type="EMBL" id="JAWWNJ010000134">
    <property type="protein sequence ID" value="KAK6984868.1"/>
    <property type="molecule type" value="Genomic_DNA"/>
</dbReference>
<dbReference type="Gene3D" id="3.40.50.1820">
    <property type="entry name" value="alpha/beta hydrolase"/>
    <property type="match status" value="1"/>
</dbReference>
<feature type="chain" id="PRO_5043687530" evidence="1">
    <location>
        <begin position="22"/>
        <end position="160"/>
    </location>
</feature>
<protein>
    <submittedName>
        <fullName evidence="2">Uncharacterized protein</fullName>
    </submittedName>
</protein>
<dbReference type="AlphaFoldDB" id="A0AAV9ZKY7"/>
<reference evidence="2 3" key="1">
    <citation type="journal article" date="2024" name="J Genomics">
        <title>Draft genome sequencing and assembly of Favolaschia claudopus CIRM-BRFM 2984 isolated from oak limbs.</title>
        <authorList>
            <person name="Navarro D."/>
            <person name="Drula E."/>
            <person name="Chaduli D."/>
            <person name="Cazenave R."/>
            <person name="Ahrendt S."/>
            <person name="Wang J."/>
            <person name="Lipzen A."/>
            <person name="Daum C."/>
            <person name="Barry K."/>
            <person name="Grigoriev I.V."/>
            <person name="Favel A."/>
            <person name="Rosso M.N."/>
            <person name="Martin F."/>
        </authorList>
    </citation>
    <scope>NUCLEOTIDE SEQUENCE [LARGE SCALE GENOMIC DNA]</scope>
    <source>
        <strain evidence="2 3">CIRM-BRFM 2984</strain>
    </source>
</reference>
<name>A0AAV9ZKY7_9AGAR</name>
<proteinExistence type="predicted"/>
<evidence type="ECO:0000313" key="3">
    <source>
        <dbReference type="Proteomes" id="UP001362999"/>
    </source>
</evidence>
<dbReference type="InterPro" id="IPR029058">
    <property type="entry name" value="AB_hydrolase_fold"/>
</dbReference>
<dbReference type="Proteomes" id="UP001362999">
    <property type="component" value="Unassembled WGS sequence"/>
</dbReference>